<keyword evidence="2" id="KW-1185">Reference proteome</keyword>
<organism evidence="1 2">
    <name type="scientific">Rhynchophorus ferrugineus</name>
    <name type="common">Red palm weevil</name>
    <name type="synonym">Curculio ferrugineus</name>
    <dbReference type="NCBI Taxonomy" id="354439"/>
    <lineage>
        <taxon>Eukaryota</taxon>
        <taxon>Metazoa</taxon>
        <taxon>Ecdysozoa</taxon>
        <taxon>Arthropoda</taxon>
        <taxon>Hexapoda</taxon>
        <taxon>Insecta</taxon>
        <taxon>Pterygota</taxon>
        <taxon>Neoptera</taxon>
        <taxon>Endopterygota</taxon>
        <taxon>Coleoptera</taxon>
        <taxon>Polyphaga</taxon>
        <taxon>Cucujiformia</taxon>
        <taxon>Curculionidae</taxon>
        <taxon>Dryophthorinae</taxon>
        <taxon>Rhynchophorus</taxon>
    </lineage>
</organism>
<evidence type="ECO:0000313" key="2">
    <source>
        <dbReference type="Proteomes" id="UP000625711"/>
    </source>
</evidence>
<proteinExistence type="predicted"/>
<gene>
    <name evidence="1" type="ORF">GWI33_021315</name>
</gene>
<dbReference type="Proteomes" id="UP000625711">
    <property type="component" value="Unassembled WGS sequence"/>
</dbReference>
<protein>
    <submittedName>
        <fullName evidence="1">Uncharacterized protein</fullName>
    </submittedName>
</protein>
<evidence type="ECO:0000313" key="1">
    <source>
        <dbReference type="EMBL" id="KAF7265332.1"/>
    </source>
</evidence>
<name>A0A834I1N8_RHYFE</name>
<dbReference type="EMBL" id="JAACXV010014634">
    <property type="protein sequence ID" value="KAF7265332.1"/>
    <property type="molecule type" value="Genomic_DNA"/>
</dbReference>
<dbReference type="AlphaFoldDB" id="A0A834I1N8"/>
<comment type="caution">
    <text evidence="1">The sequence shown here is derived from an EMBL/GenBank/DDBJ whole genome shotgun (WGS) entry which is preliminary data.</text>
</comment>
<accession>A0A834I1N8</accession>
<reference evidence="1" key="1">
    <citation type="submission" date="2020-08" db="EMBL/GenBank/DDBJ databases">
        <title>Genome sequencing and assembly of the red palm weevil Rhynchophorus ferrugineus.</title>
        <authorList>
            <person name="Dias G.B."/>
            <person name="Bergman C.M."/>
            <person name="Manee M."/>
        </authorList>
    </citation>
    <scope>NUCLEOTIDE SEQUENCE</scope>
    <source>
        <strain evidence="1">AA-2017</strain>
        <tissue evidence="1">Whole larva</tissue>
    </source>
</reference>
<sequence>MRADKTGNKHTPHQLYIEVASRRACVRASDTVFSSDFQAFQPIQSGRNSKRERFHETLRSGIDSQDVACTHDFHCAVGGDREREDEFSAYHSSGTTDKIGTRPSSRTGSSCIFFPALKLIRRVSV</sequence>